<dbReference type="Proteomes" id="UP000319663">
    <property type="component" value="Unassembled WGS sequence"/>
</dbReference>
<feature type="compositionally biased region" description="Polar residues" evidence="1">
    <location>
        <begin position="644"/>
        <end position="657"/>
    </location>
</feature>
<reference evidence="2 3" key="1">
    <citation type="submission" date="2019-06" db="EMBL/GenBank/DDBJ databases">
        <title>Wine fermentation using esterase from Monascus purpureus.</title>
        <authorList>
            <person name="Geng C."/>
            <person name="Zhang Y."/>
        </authorList>
    </citation>
    <scope>NUCLEOTIDE SEQUENCE [LARGE SCALE GENOMIC DNA]</scope>
    <source>
        <strain evidence="2">HQ1</strain>
    </source>
</reference>
<accession>A0A507R1G4</accession>
<feature type="compositionally biased region" description="Polar residues" evidence="1">
    <location>
        <begin position="87"/>
        <end position="97"/>
    </location>
</feature>
<name>A0A507R1G4_MONPU</name>
<dbReference type="InterPro" id="IPR001611">
    <property type="entry name" value="Leu-rich_rpt"/>
</dbReference>
<dbReference type="STRING" id="5098.A0A507R1G4"/>
<proteinExistence type="predicted"/>
<dbReference type="EMBL" id="VIFY01000032">
    <property type="protein sequence ID" value="TQB74376.1"/>
    <property type="molecule type" value="Genomic_DNA"/>
</dbReference>
<gene>
    <name evidence="2" type="ORF">MPDQ_004869</name>
</gene>
<organism evidence="2 3">
    <name type="scientific">Monascus purpureus</name>
    <name type="common">Red mold</name>
    <name type="synonym">Monascus anka</name>
    <dbReference type="NCBI Taxonomy" id="5098"/>
    <lineage>
        <taxon>Eukaryota</taxon>
        <taxon>Fungi</taxon>
        <taxon>Dikarya</taxon>
        <taxon>Ascomycota</taxon>
        <taxon>Pezizomycotina</taxon>
        <taxon>Eurotiomycetes</taxon>
        <taxon>Eurotiomycetidae</taxon>
        <taxon>Eurotiales</taxon>
        <taxon>Aspergillaceae</taxon>
        <taxon>Monascus</taxon>
    </lineage>
</organism>
<feature type="region of interest" description="Disordered" evidence="1">
    <location>
        <begin position="674"/>
        <end position="707"/>
    </location>
</feature>
<evidence type="ECO:0000313" key="3">
    <source>
        <dbReference type="Proteomes" id="UP000319663"/>
    </source>
</evidence>
<feature type="compositionally biased region" description="Basic and acidic residues" evidence="1">
    <location>
        <begin position="631"/>
        <end position="643"/>
    </location>
</feature>
<keyword evidence="3" id="KW-1185">Reference proteome</keyword>
<feature type="compositionally biased region" description="Acidic residues" evidence="1">
    <location>
        <begin position="73"/>
        <end position="82"/>
    </location>
</feature>
<dbReference type="SUPFAM" id="SSF52047">
    <property type="entry name" value="RNI-like"/>
    <property type="match status" value="1"/>
</dbReference>
<evidence type="ECO:0000313" key="2">
    <source>
        <dbReference type="EMBL" id="TQB74376.1"/>
    </source>
</evidence>
<protein>
    <submittedName>
        <fullName evidence="2">Uncharacterized protein</fullName>
    </submittedName>
</protein>
<evidence type="ECO:0000256" key="1">
    <source>
        <dbReference type="SAM" id="MobiDB-lite"/>
    </source>
</evidence>
<feature type="compositionally biased region" description="Basic residues" evidence="1">
    <location>
        <begin position="619"/>
        <end position="629"/>
    </location>
</feature>
<feature type="compositionally biased region" description="Low complexity" evidence="1">
    <location>
        <begin position="1"/>
        <end position="21"/>
    </location>
</feature>
<comment type="caution">
    <text evidence="2">The sequence shown here is derived from an EMBL/GenBank/DDBJ whole genome shotgun (WGS) entry which is preliminary data.</text>
</comment>
<dbReference type="PROSITE" id="PS51450">
    <property type="entry name" value="LRR"/>
    <property type="match status" value="1"/>
</dbReference>
<sequence>MAPRLRSPSLRSSRSSRPLRSSRMKVQSYYEESDSDDALDGRSNSDEELLGRTTASFRPRRSSHAPISYREDSTDDSLDEENDSRSNEIASLESTIHFTPPAFEPASNGTPSRVRRPPTGARGQTRRSTKSSNKRGLEIGRPLRKNKYQKIEAVEPLVGSGVIPPWQTLPYHVLFDIFFYASHPLVDKKGGIRLSSVQWLVNVALLCHAFLEPALAALYYSPPLIPVAKTHGLLSLLCRQQESLSINYANKIKVLDVDVEGVLAHKSGPLGYFELPRLIEATPQVKTLRLYHRNDYIVGLPHWQIPLSKWTYPEALFSSLNASSIMLHSWDWNGRFMDAEQVLPFIFTIHQQRAFRSLRELRLLHIAGPSFEEDSSVKQLTLAAALKQLPDLHRLEFRECSILDGHLLSSLPSGLTCLTIDNCDEVMTSDLEAFLASYGYNLRELNLNHNRNLSLSFLADLARFCGRLERLKMDLSMHDWSSDHDVEPHFDELLNPSEVPAWPPTLQDIEFIQLRKWDDATAEVFFTSLVHAAPYLRDLRRLVISAILRIGWRDRASFRERWIRRLETTFLRRSKPPDSNLTAVRQPAQPVLEGDMPTEDVAIPDAPTGNGVSSAHSTPSKRKSARLAQRRFLENEDQRDTRSVRSMSSSPTPNTPIQGMCDIVMIRIDNQRPTETQFNESDFLDEELSGDEDWTGRDLDIPDSHAW</sequence>
<feature type="region of interest" description="Disordered" evidence="1">
    <location>
        <begin position="1"/>
        <end position="141"/>
    </location>
</feature>
<dbReference type="AlphaFoldDB" id="A0A507R1G4"/>
<dbReference type="Gene3D" id="3.80.10.10">
    <property type="entry name" value="Ribonuclease Inhibitor"/>
    <property type="match status" value="1"/>
</dbReference>
<dbReference type="InterPro" id="IPR032675">
    <property type="entry name" value="LRR_dom_sf"/>
</dbReference>
<feature type="region of interest" description="Disordered" evidence="1">
    <location>
        <begin position="574"/>
        <end position="659"/>
    </location>
</feature>
<dbReference type="OrthoDB" id="5395390at2759"/>
<feature type="compositionally biased region" description="Basic and acidic residues" evidence="1">
    <location>
        <begin position="694"/>
        <end position="707"/>
    </location>
</feature>
<feature type="compositionally biased region" description="Acidic residues" evidence="1">
    <location>
        <begin position="682"/>
        <end position="693"/>
    </location>
</feature>
<feature type="compositionally biased region" description="Basic residues" evidence="1">
    <location>
        <begin position="124"/>
        <end position="133"/>
    </location>
</feature>